<protein>
    <submittedName>
        <fullName evidence="3">Uncharacterized protein</fullName>
    </submittedName>
</protein>
<accession>A0A2S3UWS2</accession>
<dbReference type="AlphaFoldDB" id="A0A2S3UWS2"/>
<dbReference type="Proteomes" id="UP000236959">
    <property type="component" value="Unassembled WGS sequence"/>
</dbReference>
<feature type="signal peptide" evidence="2">
    <location>
        <begin position="1"/>
        <end position="30"/>
    </location>
</feature>
<gene>
    <name evidence="3" type="ORF">CLV41_10387</name>
</gene>
<evidence type="ECO:0000313" key="3">
    <source>
        <dbReference type="EMBL" id="POF32168.1"/>
    </source>
</evidence>
<reference evidence="3 4" key="1">
    <citation type="submission" date="2018-01" db="EMBL/GenBank/DDBJ databases">
        <title>Genomic Encyclopedia of Archaeal and Bacterial Type Strains, Phase II (KMG-II): from individual species to whole genera.</title>
        <authorList>
            <person name="Goeker M."/>
        </authorList>
    </citation>
    <scope>NUCLEOTIDE SEQUENCE [LARGE SCALE GENOMIC DNA]</scope>
    <source>
        <strain evidence="3 4">DSM 17023</strain>
    </source>
</reference>
<feature type="chain" id="PRO_5015492338" evidence="2">
    <location>
        <begin position="31"/>
        <end position="214"/>
    </location>
</feature>
<organism evidence="3 4">
    <name type="scientific">Roseibium marinum</name>
    <dbReference type="NCBI Taxonomy" id="281252"/>
    <lineage>
        <taxon>Bacteria</taxon>
        <taxon>Pseudomonadati</taxon>
        <taxon>Pseudomonadota</taxon>
        <taxon>Alphaproteobacteria</taxon>
        <taxon>Hyphomicrobiales</taxon>
        <taxon>Stappiaceae</taxon>
        <taxon>Roseibium</taxon>
    </lineage>
</organism>
<evidence type="ECO:0000256" key="2">
    <source>
        <dbReference type="SAM" id="SignalP"/>
    </source>
</evidence>
<name>A0A2S3UWS2_9HYPH</name>
<feature type="region of interest" description="Disordered" evidence="1">
    <location>
        <begin position="154"/>
        <end position="181"/>
    </location>
</feature>
<evidence type="ECO:0000256" key="1">
    <source>
        <dbReference type="SAM" id="MobiDB-lite"/>
    </source>
</evidence>
<keyword evidence="4" id="KW-1185">Reference proteome</keyword>
<evidence type="ECO:0000313" key="4">
    <source>
        <dbReference type="Proteomes" id="UP000236959"/>
    </source>
</evidence>
<dbReference type="RefSeq" id="WP_103222117.1">
    <property type="nucleotide sequence ID" value="NZ_PPCN01000003.1"/>
</dbReference>
<comment type="caution">
    <text evidence="3">The sequence shown here is derived from an EMBL/GenBank/DDBJ whole genome shotgun (WGS) entry which is preliminary data.</text>
</comment>
<keyword evidence="2" id="KW-0732">Signal</keyword>
<dbReference type="OrthoDB" id="9785605at2"/>
<dbReference type="EMBL" id="PPCN01000003">
    <property type="protein sequence ID" value="POF32168.1"/>
    <property type="molecule type" value="Genomic_DNA"/>
</dbReference>
<proteinExistence type="predicted"/>
<sequence>MKRHLNFTRRQWLASALGFLATTFSRPLFAQANIRYVSPQYIAVLAPGDARKGTGAETWGLWREDPGPIGVYLLFYQTLQKAANIAPAGWRFNIDDWWLDENGLIMKAPEFPIPAGEYYVTNGVDQSSLLTVEKPDADGKQAWSLSDDKTIGNVTHGPCRSARYTPEGASGTCSPEGANRQVFPLKPEETPPPVQGCNRKDYAVLIVFGFPAEI</sequence>